<dbReference type="EMBL" id="CM027682">
    <property type="protein sequence ID" value="KAG0540388.1"/>
    <property type="molecule type" value="Genomic_DNA"/>
</dbReference>
<dbReference type="PANTHER" id="PTHR34835:SF60">
    <property type="entry name" value="OS10G0490300 PROTEIN"/>
    <property type="match status" value="1"/>
</dbReference>
<keyword evidence="4" id="KW-0175">Coiled coil</keyword>
<dbReference type="AlphaFoldDB" id="A0A921UQ62"/>
<dbReference type="GO" id="GO:0008234">
    <property type="term" value="F:cysteine-type peptidase activity"/>
    <property type="evidence" value="ECO:0007669"/>
    <property type="project" value="InterPro"/>
</dbReference>
<evidence type="ECO:0000256" key="3">
    <source>
        <dbReference type="ARBA" id="ARBA00022801"/>
    </source>
</evidence>
<feature type="coiled-coil region" evidence="4">
    <location>
        <begin position="65"/>
        <end position="92"/>
    </location>
</feature>
<dbReference type="PANTHER" id="PTHR34835">
    <property type="entry name" value="OS07G0283600 PROTEIN-RELATED"/>
    <property type="match status" value="1"/>
</dbReference>
<keyword evidence="2" id="KW-0645">Protease</keyword>
<proteinExistence type="inferred from homology"/>
<evidence type="ECO:0000313" key="8">
    <source>
        <dbReference type="Proteomes" id="UP000807115"/>
    </source>
</evidence>
<feature type="domain" description="Ubiquitin-like protease family profile" evidence="6">
    <location>
        <begin position="884"/>
        <end position="1018"/>
    </location>
</feature>
<keyword evidence="3" id="KW-0378">Hydrolase</keyword>
<dbReference type="InterPro" id="IPR003653">
    <property type="entry name" value="Peptidase_C48_C"/>
</dbReference>
<evidence type="ECO:0000256" key="4">
    <source>
        <dbReference type="SAM" id="Coils"/>
    </source>
</evidence>
<evidence type="ECO:0000256" key="5">
    <source>
        <dbReference type="SAM" id="MobiDB-lite"/>
    </source>
</evidence>
<dbReference type="Proteomes" id="UP000807115">
    <property type="component" value="Chromosome 3"/>
</dbReference>
<name>A0A921UQ62_SORBI</name>
<dbReference type="Pfam" id="PF02902">
    <property type="entry name" value="Peptidase_C48"/>
    <property type="match status" value="1"/>
</dbReference>
<dbReference type="InterPro" id="IPR038765">
    <property type="entry name" value="Papain-like_cys_pep_sf"/>
</dbReference>
<protein>
    <recommendedName>
        <fullName evidence="6">Ubiquitin-like protease family profile domain-containing protein</fullName>
    </recommendedName>
</protein>
<feature type="region of interest" description="Disordered" evidence="5">
    <location>
        <begin position="1"/>
        <end position="29"/>
    </location>
</feature>
<comment type="caution">
    <text evidence="7">The sequence shown here is derived from an EMBL/GenBank/DDBJ whole genome shotgun (WGS) entry which is preliminary data.</text>
</comment>
<gene>
    <name evidence="7" type="ORF">BDA96_03G404600</name>
</gene>
<evidence type="ECO:0000256" key="2">
    <source>
        <dbReference type="ARBA" id="ARBA00022670"/>
    </source>
</evidence>
<dbReference type="SUPFAM" id="SSF54001">
    <property type="entry name" value="Cysteine proteinases"/>
    <property type="match status" value="1"/>
</dbReference>
<accession>A0A921UQ62</accession>
<dbReference type="Gene3D" id="3.40.395.10">
    <property type="entry name" value="Adenoviral Proteinase, Chain A"/>
    <property type="match status" value="1"/>
</dbReference>
<comment type="similarity">
    <text evidence="1">Belongs to the peptidase C48 family.</text>
</comment>
<reference evidence="7" key="1">
    <citation type="journal article" date="2019" name="BMC Genomics">
        <title>A new reference genome for Sorghum bicolor reveals high levels of sequence similarity between sweet and grain genotypes: implications for the genetics of sugar metabolism.</title>
        <authorList>
            <person name="Cooper E.A."/>
            <person name="Brenton Z.W."/>
            <person name="Flinn B.S."/>
            <person name="Jenkins J."/>
            <person name="Shu S."/>
            <person name="Flowers D."/>
            <person name="Luo F."/>
            <person name="Wang Y."/>
            <person name="Xia P."/>
            <person name="Barry K."/>
            <person name="Daum C."/>
            <person name="Lipzen A."/>
            <person name="Yoshinaga Y."/>
            <person name="Schmutz J."/>
            <person name="Saski C."/>
            <person name="Vermerris W."/>
            <person name="Kresovich S."/>
        </authorList>
    </citation>
    <scope>NUCLEOTIDE SEQUENCE</scope>
</reference>
<sequence length="1043" mass="117401">MVRKRVVRELDSSSSGGSETDSSEDVQCSQLPYMDYDSCEYLSNSQLVGEDDSSSDNSSLDHHLYEKCIKDLQKMKNMKRKLEMAMKHKSKKKKVVKKSNDGFTRFSPTAFMNVISSLSPEKKAVIDGYGFGSLLMFNKCFVPNKFATWVARLVDSKSGDIIRNGKVISLSEESVHFVLDLPLGTRAFPSDSSIGKDIVLSKFGKDRIPPVSFFADKLISNEQLSNEDMLICFLVVALSSFLCPNTNIVPSPKYFGVFEDIDHIKDFKWCAFVLEWLLDHIKAFNRGKSDKLKRCQGLGGCLYYLVVVYLDHIDFRQRQVADFIPRISVWKQDMIQFYCSLDLKSPGVYGYRPLLEFEKTCYYKAVRLNSVGCADDLDSEFCAKMESVSGCKLPFSLKLKISKLIDEHCFNCGLSVNMDINSLGNVSKEFQDMFAKMFRHICKTDVRTKDLVLEIMKAIAETDPSVDDGAGSYAAAVPPNVADSISDGAPEEPNVVAPKVPVNAFVPSSSRSTQKNVGFSGTDNVIDVELDETMRNLRKSSSDVLSQKFKSKPGVTNVAVDNPLCDITNVRSRSGSRGKSSDLDKDVIYLDNDNVIVPDSVSPSPFRHRSRLAYSKVSQGILHGSQNTKDEDVVLMQTIPFTVDGSPHITPILPRKSNVLHSSNGSDKRARISDHNDSSPVICIGSRSFAETVKVDTKKSDDLYNLKFGKLRMTSQTSSISLGNTHGFPADSSIDPESLANRSDFKVRNSSTGGKIPIHGPRRMVRPSRVLIDDYDVTGDKFKVSKSEIANYEAICRLAQSRSSNLDALYFGGVRCTYWSLGESMKPGGKVNNFVVAAFCYHLFCRPDGHPDISKRHYFFSNISENLLKDHDEVAGDVMMRAFDRSSKARPLFQSNMLYFPTFYEDHWFVFVVDIKDKKFVFLDSYYSEVHAYQQYVRAKMIPEFQFWWNKFVKREMNFEQYGVLYPSVPKQSAENNVDSGIYAMMFLEHWTSPRSSLFSLFSSDDIVNIRIKLANEMLFNPRNTGNKTPVISFDLNEEGGSE</sequence>
<evidence type="ECO:0000313" key="7">
    <source>
        <dbReference type="EMBL" id="KAG0540388.1"/>
    </source>
</evidence>
<evidence type="ECO:0000259" key="6">
    <source>
        <dbReference type="Pfam" id="PF02902"/>
    </source>
</evidence>
<organism evidence="7 8">
    <name type="scientific">Sorghum bicolor</name>
    <name type="common">Sorghum</name>
    <name type="synonym">Sorghum vulgare</name>
    <dbReference type="NCBI Taxonomy" id="4558"/>
    <lineage>
        <taxon>Eukaryota</taxon>
        <taxon>Viridiplantae</taxon>
        <taxon>Streptophyta</taxon>
        <taxon>Embryophyta</taxon>
        <taxon>Tracheophyta</taxon>
        <taxon>Spermatophyta</taxon>
        <taxon>Magnoliopsida</taxon>
        <taxon>Liliopsida</taxon>
        <taxon>Poales</taxon>
        <taxon>Poaceae</taxon>
        <taxon>PACMAD clade</taxon>
        <taxon>Panicoideae</taxon>
        <taxon>Andropogonodae</taxon>
        <taxon>Andropogoneae</taxon>
        <taxon>Sorghinae</taxon>
        <taxon>Sorghum</taxon>
    </lineage>
</organism>
<feature type="region of interest" description="Disordered" evidence="5">
    <location>
        <begin position="654"/>
        <end position="676"/>
    </location>
</feature>
<evidence type="ECO:0000256" key="1">
    <source>
        <dbReference type="ARBA" id="ARBA00005234"/>
    </source>
</evidence>
<reference evidence="7" key="2">
    <citation type="submission" date="2020-10" db="EMBL/GenBank/DDBJ databases">
        <authorList>
            <person name="Cooper E.A."/>
            <person name="Brenton Z.W."/>
            <person name="Flinn B.S."/>
            <person name="Jenkins J."/>
            <person name="Shu S."/>
            <person name="Flowers D."/>
            <person name="Luo F."/>
            <person name="Wang Y."/>
            <person name="Xia P."/>
            <person name="Barry K."/>
            <person name="Daum C."/>
            <person name="Lipzen A."/>
            <person name="Yoshinaga Y."/>
            <person name="Schmutz J."/>
            <person name="Saski C."/>
            <person name="Vermerris W."/>
            <person name="Kresovich S."/>
        </authorList>
    </citation>
    <scope>NUCLEOTIDE SEQUENCE</scope>
</reference>
<dbReference type="GO" id="GO:0006508">
    <property type="term" value="P:proteolysis"/>
    <property type="evidence" value="ECO:0007669"/>
    <property type="project" value="UniProtKB-KW"/>
</dbReference>
<feature type="compositionally biased region" description="Basic and acidic residues" evidence="5">
    <location>
        <begin position="666"/>
        <end position="676"/>
    </location>
</feature>